<dbReference type="UniPathway" id="UPA00196"/>
<feature type="transmembrane region" description="Helical" evidence="13">
    <location>
        <begin position="116"/>
        <end position="139"/>
    </location>
</feature>
<keyword evidence="9 13" id="KW-0256">Endoplasmic reticulum</keyword>
<evidence type="ECO:0000256" key="7">
    <source>
        <dbReference type="ARBA" id="ARBA00022679"/>
    </source>
</evidence>
<dbReference type="EMBL" id="ML119715">
    <property type="protein sequence ID" value="RPA78124.1"/>
    <property type="molecule type" value="Genomic_DNA"/>
</dbReference>
<dbReference type="PANTHER" id="PTHR12886">
    <property type="entry name" value="PIG-M MANNOSYLTRANSFERASE"/>
    <property type="match status" value="1"/>
</dbReference>
<organism evidence="14 15">
    <name type="scientific">Ascobolus immersus RN42</name>
    <dbReference type="NCBI Taxonomy" id="1160509"/>
    <lineage>
        <taxon>Eukaryota</taxon>
        <taxon>Fungi</taxon>
        <taxon>Dikarya</taxon>
        <taxon>Ascomycota</taxon>
        <taxon>Pezizomycotina</taxon>
        <taxon>Pezizomycetes</taxon>
        <taxon>Pezizales</taxon>
        <taxon>Ascobolaceae</taxon>
        <taxon>Ascobolus</taxon>
    </lineage>
</organism>
<dbReference type="EC" id="2.4.1.-" evidence="13"/>
<dbReference type="InterPro" id="IPR007704">
    <property type="entry name" value="PIG-M"/>
</dbReference>
<feature type="transmembrane region" description="Helical" evidence="13">
    <location>
        <begin position="159"/>
        <end position="187"/>
    </location>
</feature>
<evidence type="ECO:0000313" key="14">
    <source>
        <dbReference type="EMBL" id="RPA78124.1"/>
    </source>
</evidence>
<dbReference type="GO" id="GO:0004376">
    <property type="term" value="F:GPI mannosyltransferase activity"/>
    <property type="evidence" value="ECO:0007669"/>
    <property type="project" value="InterPro"/>
</dbReference>
<keyword evidence="10 13" id="KW-1133">Transmembrane helix</keyword>
<dbReference type="STRING" id="1160509.A0A3N4I8L2"/>
<gene>
    <name evidence="14" type="ORF">BJ508DRAFT_228323</name>
</gene>
<proteinExistence type="inferred from homology"/>
<evidence type="ECO:0000256" key="1">
    <source>
        <dbReference type="ARBA" id="ARBA00004477"/>
    </source>
</evidence>
<comment type="similarity">
    <text evidence="3 13">Belongs to the PIGM family.</text>
</comment>
<dbReference type="AlphaFoldDB" id="A0A3N4I8L2"/>
<evidence type="ECO:0000256" key="8">
    <source>
        <dbReference type="ARBA" id="ARBA00022692"/>
    </source>
</evidence>
<evidence type="ECO:0000256" key="6">
    <source>
        <dbReference type="ARBA" id="ARBA00022676"/>
    </source>
</evidence>
<evidence type="ECO:0000256" key="13">
    <source>
        <dbReference type="RuleBase" id="RU365064"/>
    </source>
</evidence>
<evidence type="ECO:0000256" key="4">
    <source>
        <dbReference type="ARBA" id="ARBA00013797"/>
    </source>
</evidence>
<evidence type="ECO:0000256" key="10">
    <source>
        <dbReference type="ARBA" id="ARBA00022989"/>
    </source>
</evidence>
<dbReference type="PANTHER" id="PTHR12886:SF0">
    <property type="entry name" value="GPI MANNOSYLTRANSFERASE 1"/>
    <property type="match status" value="1"/>
</dbReference>
<dbReference type="Proteomes" id="UP000275078">
    <property type="component" value="Unassembled WGS sequence"/>
</dbReference>
<keyword evidence="7 13" id="KW-0808">Transferase</keyword>
<comment type="function">
    <text evidence="12 13">Mannosyltransferase involved in glycosylphosphatidylinositol-anchor biosynthesis. Transfers the first alpha-1,4-mannose to GlcN-acyl-PI during GPI precursor assembly. Required for cell wall integrity.</text>
</comment>
<feature type="transmembrane region" description="Helical" evidence="13">
    <location>
        <begin position="382"/>
        <end position="403"/>
    </location>
</feature>
<keyword evidence="5 13" id="KW-0337">GPI-anchor biosynthesis</keyword>
<evidence type="ECO:0000256" key="12">
    <source>
        <dbReference type="ARBA" id="ARBA00025399"/>
    </source>
</evidence>
<feature type="transmembrane region" description="Helical" evidence="13">
    <location>
        <begin position="313"/>
        <end position="339"/>
    </location>
</feature>
<keyword evidence="6 13" id="KW-0328">Glycosyltransferase</keyword>
<dbReference type="OrthoDB" id="1741594at2759"/>
<feature type="transmembrane region" description="Helical" evidence="13">
    <location>
        <begin position="208"/>
        <end position="230"/>
    </location>
</feature>
<dbReference type="GO" id="GO:0051751">
    <property type="term" value="F:alpha-1,4-mannosyltransferase activity"/>
    <property type="evidence" value="ECO:0007669"/>
    <property type="project" value="InterPro"/>
</dbReference>
<evidence type="ECO:0000313" key="15">
    <source>
        <dbReference type="Proteomes" id="UP000275078"/>
    </source>
</evidence>
<sequence length="424" mass="47736">MPNLLSLPSLLLASTILRIILLLYGLHQDATSPLKYTDIDYLVFTDASRFLAQGLSPYTRETYRYTPLLAHLLLPTTWQPQWLWFSFGKVLFALGDLLATWGIVKLLEKRVGTKKAVILAGLVWGLNPMVATISTRGSSEGLLGAMVVGLLWLVESEQWVLAGALLGWSVHWKIYPGIYGPAVVWWMGRKRVVRKEAGLVERVLGFVMWERVIFTASALAVFAGLNVWMYKVYGHPFLHETYLHHLSRLDHRHNFSPYNILLYLASASASAGISPDSFPWERLAFFPQVLLSFLLLPLAYAKRSLPSTLFAQTFAFVTFNKVCTSQYFMWYLVLLPFYLTESSFVTSPKKGVVALLAWVLGQAVWLSQGYRLEFLGEAVFVPGLWLASLLFLVVNTGILGVVCSDLGRLPAERVVEVKVEKKKL</sequence>
<evidence type="ECO:0000256" key="2">
    <source>
        <dbReference type="ARBA" id="ARBA00004687"/>
    </source>
</evidence>
<reference evidence="14 15" key="1">
    <citation type="journal article" date="2018" name="Nat. Ecol. Evol.">
        <title>Pezizomycetes genomes reveal the molecular basis of ectomycorrhizal truffle lifestyle.</title>
        <authorList>
            <person name="Murat C."/>
            <person name="Payen T."/>
            <person name="Noel B."/>
            <person name="Kuo A."/>
            <person name="Morin E."/>
            <person name="Chen J."/>
            <person name="Kohler A."/>
            <person name="Krizsan K."/>
            <person name="Balestrini R."/>
            <person name="Da Silva C."/>
            <person name="Montanini B."/>
            <person name="Hainaut M."/>
            <person name="Levati E."/>
            <person name="Barry K.W."/>
            <person name="Belfiori B."/>
            <person name="Cichocki N."/>
            <person name="Clum A."/>
            <person name="Dockter R.B."/>
            <person name="Fauchery L."/>
            <person name="Guy J."/>
            <person name="Iotti M."/>
            <person name="Le Tacon F."/>
            <person name="Lindquist E.A."/>
            <person name="Lipzen A."/>
            <person name="Malagnac F."/>
            <person name="Mello A."/>
            <person name="Molinier V."/>
            <person name="Miyauchi S."/>
            <person name="Poulain J."/>
            <person name="Riccioni C."/>
            <person name="Rubini A."/>
            <person name="Sitrit Y."/>
            <person name="Splivallo R."/>
            <person name="Traeger S."/>
            <person name="Wang M."/>
            <person name="Zifcakova L."/>
            <person name="Wipf D."/>
            <person name="Zambonelli A."/>
            <person name="Paolocci F."/>
            <person name="Nowrousian M."/>
            <person name="Ottonello S."/>
            <person name="Baldrian P."/>
            <person name="Spatafora J.W."/>
            <person name="Henrissat B."/>
            <person name="Nagy L.G."/>
            <person name="Aury J.M."/>
            <person name="Wincker P."/>
            <person name="Grigoriev I.V."/>
            <person name="Bonfante P."/>
            <person name="Martin F.M."/>
        </authorList>
    </citation>
    <scope>NUCLEOTIDE SEQUENCE [LARGE SCALE GENOMIC DNA]</scope>
    <source>
        <strain evidence="14 15">RN42</strain>
    </source>
</reference>
<feature type="transmembrane region" description="Helical" evidence="13">
    <location>
        <begin position="82"/>
        <end position="104"/>
    </location>
</feature>
<dbReference type="GO" id="GO:1990529">
    <property type="term" value="C:glycosylphosphatidylinositol-mannosyltransferase I complex"/>
    <property type="evidence" value="ECO:0007669"/>
    <property type="project" value="TreeGrafter"/>
</dbReference>
<accession>A0A3N4I8L2</accession>
<comment type="pathway">
    <text evidence="2 13">Glycolipid biosynthesis; glycosylphosphatidylinositol-anchor biosynthesis.</text>
</comment>
<dbReference type="GO" id="GO:0006506">
    <property type="term" value="P:GPI anchor biosynthetic process"/>
    <property type="evidence" value="ECO:0007669"/>
    <property type="project" value="UniProtKB-UniPathway"/>
</dbReference>
<comment type="subcellular location">
    <subcellularLocation>
        <location evidence="1 13">Endoplasmic reticulum membrane</location>
        <topology evidence="1 13">Multi-pass membrane protein</topology>
    </subcellularLocation>
</comment>
<evidence type="ECO:0000256" key="9">
    <source>
        <dbReference type="ARBA" id="ARBA00022824"/>
    </source>
</evidence>
<evidence type="ECO:0000256" key="5">
    <source>
        <dbReference type="ARBA" id="ARBA00022502"/>
    </source>
</evidence>
<dbReference type="GO" id="GO:0005789">
    <property type="term" value="C:endoplasmic reticulum membrane"/>
    <property type="evidence" value="ECO:0007669"/>
    <property type="project" value="UniProtKB-SubCell"/>
</dbReference>
<evidence type="ECO:0000256" key="3">
    <source>
        <dbReference type="ARBA" id="ARBA00011071"/>
    </source>
</evidence>
<keyword evidence="8 13" id="KW-0812">Transmembrane</keyword>
<keyword evidence="11 13" id="KW-0472">Membrane</keyword>
<dbReference type="Pfam" id="PF05007">
    <property type="entry name" value="Mannosyl_trans"/>
    <property type="match status" value="1"/>
</dbReference>
<name>A0A3N4I8L2_ASCIM</name>
<protein>
    <recommendedName>
        <fullName evidence="4 13">GPI mannosyltransferase 1</fullName>
        <ecNumber evidence="13">2.4.1.-</ecNumber>
    </recommendedName>
    <alternativeName>
        <fullName evidence="13">GPI mannosyltransferase I</fullName>
    </alternativeName>
</protein>
<feature type="transmembrane region" description="Helical" evidence="13">
    <location>
        <begin position="7"/>
        <end position="26"/>
    </location>
</feature>
<evidence type="ECO:0000256" key="11">
    <source>
        <dbReference type="ARBA" id="ARBA00023136"/>
    </source>
</evidence>
<keyword evidence="15" id="KW-1185">Reference proteome</keyword>
<feature type="transmembrane region" description="Helical" evidence="13">
    <location>
        <begin position="283"/>
        <end position="301"/>
    </location>
</feature>